<dbReference type="EMBL" id="PSNW01000012">
    <property type="protein sequence ID" value="PPE72463.1"/>
    <property type="molecule type" value="Genomic_DNA"/>
</dbReference>
<keyword evidence="2 4" id="KW-0489">Methyltransferase</keyword>
<accession>A0A2S5TBT2</accession>
<organism evidence="5 6">
    <name type="scientific">Solimonas fluminis</name>
    <dbReference type="NCBI Taxonomy" id="2086571"/>
    <lineage>
        <taxon>Bacteria</taxon>
        <taxon>Pseudomonadati</taxon>
        <taxon>Pseudomonadota</taxon>
        <taxon>Gammaproteobacteria</taxon>
        <taxon>Nevskiales</taxon>
        <taxon>Nevskiaceae</taxon>
        <taxon>Solimonas</taxon>
    </lineage>
</organism>
<comment type="caution">
    <text evidence="5">The sequence shown here is derived from an EMBL/GenBank/DDBJ whole genome shotgun (WGS) entry which is preliminary data.</text>
</comment>
<keyword evidence="3 5" id="KW-0808">Transferase</keyword>
<dbReference type="PANTHER" id="PTHR43619:SF2">
    <property type="entry name" value="S-ADENOSYL-L-METHIONINE-DEPENDENT METHYLTRANSFERASES SUPERFAMILY PROTEIN"/>
    <property type="match status" value="1"/>
</dbReference>
<evidence type="ECO:0000256" key="4">
    <source>
        <dbReference type="RuleBase" id="RU362030"/>
    </source>
</evidence>
<evidence type="ECO:0000313" key="6">
    <source>
        <dbReference type="Proteomes" id="UP000238220"/>
    </source>
</evidence>
<proteinExistence type="inferred from homology"/>
<dbReference type="Pfam" id="PF04072">
    <property type="entry name" value="LCM"/>
    <property type="match status" value="1"/>
</dbReference>
<dbReference type="GO" id="GO:0008168">
    <property type="term" value="F:methyltransferase activity"/>
    <property type="evidence" value="ECO:0007669"/>
    <property type="project" value="UniProtKB-UniRule"/>
</dbReference>
<dbReference type="EC" id="2.1.1.-" evidence="4"/>
<dbReference type="Gene3D" id="3.40.50.150">
    <property type="entry name" value="Vaccinia Virus protein VP39"/>
    <property type="match status" value="1"/>
</dbReference>
<comment type="similarity">
    <text evidence="1 4">Belongs to the UPF0677 family.</text>
</comment>
<evidence type="ECO:0000256" key="3">
    <source>
        <dbReference type="ARBA" id="ARBA00022679"/>
    </source>
</evidence>
<protein>
    <recommendedName>
        <fullName evidence="4">S-adenosyl-L-methionine-dependent methyltransferase</fullName>
        <ecNumber evidence="4">2.1.1.-</ecNumber>
    </recommendedName>
</protein>
<dbReference type="PANTHER" id="PTHR43619">
    <property type="entry name" value="S-ADENOSYL-L-METHIONINE-DEPENDENT METHYLTRANSFERASE YKTD-RELATED"/>
    <property type="match status" value="1"/>
</dbReference>
<keyword evidence="6" id="KW-1185">Reference proteome</keyword>
<name>A0A2S5TBT2_9GAMM</name>
<dbReference type="InterPro" id="IPR007213">
    <property type="entry name" value="Ppm1/Ppm2/Tcmp"/>
</dbReference>
<keyword evidence="4" id="KW-0949">S-adenosyl-L-methionine</keyword>
<dbReference type="SUPFAM" id="SSF53335">
    <property type="entry name" value="S-adenosyl-L-methionine-dependent methyltransferases"/>
    <property type="match status" value="1"/>
</dbReference>
<dbReference type="GO" id="GO:0032259">
    <property type="term" value="P:methylation"/>
    <property type="evidence" value="ECO:0007669"/>
    <property type="project" value="UniProtKB-KW"/>
</dbReference>
<dbReference type="OrthoDB" id="9806164at2"/>
<dbReference type="InterPro" id="IPR011610">
    <property type="entry name" value="SAM_mthyl_Trfase_ML2640-like"/>
</dbReference>
<gene>
    <name evidence="5" type="ORF">C3942_18130</name>
</gene>
<dbReference type="AlphaFoldDB" id="A0A2S5TBT2"/>
<evidence type="ECO:0000256" key="2">
    <source>
        <dbReference type="ARBA" id="ARBA00022603"/>
    </source>
</evidence>
<evidence type="ECO:0000313" key="5">
    <source>
        <dbReference type="EMBL" id="PPE72463.1"/>
    </source>
</evidence>
<reference evidence="5 6" key="1">
    <citation type="submission" date="2018-02" db="EMBL/GenBank/DDBJ databases">
        <title>Genome sequencing of Solimonas sp. HR-BB.</title>
        <authorList>
            <person name="Lee Y."/>
            <person name="Jeon C.O."/>
        </authorList>
    </citation>
    <scope>NUCLEOTIDE SEQUENCE [LARGE SCALE GENOMIC DNA]</scope>
    <source>
        <strain evidence="5 6">HR-BB</strain>
    </source>
</reference>
<sequence length="347" mass="37291">MPCACSCRSACSRNWACTGAEGGGNGHRFGRYRSGGAGPRLCGSTRPGNLMSDTRPSSTALGAAMMRAAHLLLDQAPWLLEDPLALPLSGLSGEGALRGAVARLQAEFAQRSDEDFAAVILRDLRATILLRNRYAEDELERAMAQGLRQYVMLGAGLDSFALRRPDLAARLDIFELDLPATQDWKRQRLQQLGLALPRSLHFVPADLERRTPLQALAGSAFRPGERAFFSWLGVTSYLSEAAVYGTLRGLAALAPGSAVVFSYGLQESLVGETGRRIGAVLKAGVAARHESAAHDGFDPAALSERLRGLGYSSLESLDVAAAQARYFSQRRDGLQSPPMTQMMRGVV</sequence>
<dbReference type="NCBIfam" id="TIGR00027">
    <property type="entry name" value="mthyl_TIGR00027"/>
    <property type="match status" value="1"/>
</dbReference>
<evidence type="ECO:0000256" key="1">
    <source>
        <dbReference type="ARBA" id="ARBA00008138"/>
    </source>
</evidence>
<dbReference type="Proteomes" id="UP000238220">
    <property type="component" value="Unassembled WGS sequence"/>
</dbReference>
<comment type="function">
    <text evidence="4">Exhibits S-adenosyl-L-methionine-dependent methyltransferase activity.</text>
</comment>
<dbReference type="InterPro" id="IPR029063">
    <property type="entry name" value="SAM-dependent_MTases_sf"/>
</dbReference>